<feature type="domain" description="Cytochrome c-552/DMSO reductase-like haem-binding" evidence="8">
    <location>
        <begin position="43"/>
        <end position="335"/>
    </location>
</feature>
<keyword evidence="1" id="KW-0813">Transport</keyword>
<dbReference type="InterPro" id="IPR019020">
    <property type="entry name" value="Cyt-c552/DMSO_Rdtase_haem-bd"/>
</dbReference>
<dbReference type="SUPFAM" id="SSF49344">
    <property type="entry name" value="CBD9-like"/>
    <property type="match status" value="1"/>
</dbReference>
<keyword evidence="10" id="KW-1185">Reference proteome</keyword>
<evidence type="ECO:0000256" key="5">
    <source>
        <dbReference type="ARBA" id="ARBA00023004"/>
    </source>
</evidence>
<accession>A0ABX7M1H1</accession>
<evidence type="ECO:0000256" key="7">
    <source>
        <dbReference type="SAM" id="SignalP"/>
    </source>
</evidence>
<keyword evidence="5" id="KW-0408">Iron</keyword>
<feature type="chain" id="PRO_5046916711" description="Cytochrome c-552/DMSO reductase-like haem-binding domain-containing protein" evidence="7">
    <location>
        <begin position="23"/>
        <end position="343"/>
    </location>
</feature>
<keyword evidence="4" id="KW-0249">Electron transport</keyword>
<keyword evidence="7" id="KW-0732">Signal</keyword>
<dbReference type="Pfam" id="PF09459">
    <property type="entry name" value="EB_dh"/>
    <property type="match status" value="1"/>
</dbReference>
<evidence type="ECO:0000256" key="4">
    <source>
        <dbReference type="ARBA" id="ARBA00022982"/>
    </source>
</evidence>
<dbReference type="CDD" id="cd09625">
    <property type="entry name" value="DOMON_like_cytochrome"/>
    <property type="match status" value="1"/>
</dbReference>
<organism evidence="9 10">
    <name type="scientific">Niveibacterium microcysteis</name>
    <dbReference type="NCBI Taxonomy" id="2811415"/>
    <lineage>
        <taxon>Bacteria</taxon>
        <taxon>Pseudomonadati</taxon>
        <taxon>Pseudomonadota</taxon>
        <taxon>Betaproteobacteria</taxon>
        <taxon>Rhodocyclales</taxon>
        <taxon>Rhodocyclaceae</taxon>
        <taxon>Niveibacterium</taxon>
    </lineage>
</organism>
<protein>
    <recommendedName>
        <fullName evidence="8">Cytochrome c-552/DMSO reductase-like haem-binding domain-containing protein</fullName>
    </recommendedName>
</protein>
<evidence type="ECO:0000259" key="8">
    <source>
        <dbReference type="SMART" id="SM00887"/>
    </source>
</evidence>
<reference evidence="9 10" key="1">
    <citation type="submission" date="2021-02" db="EMBL/GenBank/DDBJ databases">
        <title>Niveibacterium changnyeongensis HC41.</title>
        <authorList>
            <person name="Kang M."/>
        </authorList>
    </citation>
    <scope>NUCLEOTIDE SEQUENCE [LARGE SCALE GENOMIC DNA]</scope>
    <source>
        <strain evidence="9 10">HC41</strain>
    </source>
</reference>
<name>A0ABX7M1H1_9RHOO</name>
<feature type="compositionally biased region" description="Basic and acidic residues" evidence="6">
    <location>
        <begin position="196"/>
        <end position="211"/>
    </location>
</feature>
<dbReference type="EMBL" id="CP071060">
    <property type="protein sequence ID" value="QSI75620.1"/>
    <property type="molecule type" value="Genomic_DNA"/>
</dbReference>
<keyword evidence="3" id="KW-0479">Metal-binding</keyword>
<evidence type="ECO:0000313" key="9">
    <source>
        <dbReference type="EMBL" id="QSI75620.1"/>
    </source>
</evidence>
<evidence type="ECO:0000256" key="1">
    <source>
        <dbReference type="ARBA" id="ARBA00022448"/>
    </source>
</evidence>
<dbReference type="RefSeq" id="WP_206253353.1">
    <property type="nucleotide sequence ID" value="NZ_CP071060.1"/>
</dbReference>
<dbReference type="Gene3D" id="2.60.40.1190">
    <property type="match status" value="1"/>
</dbReference>
<gene>
    <name evidence="9" type="ORF">JY500_14095</name>
</gene>
<sequence>MKTLLKHSLVAASLLISLDASAERFLVAQKVEQGPVLEKLAADPAWSAAKPVMIHMHSGSGFADGKTTANIKAVYTADTLYLMFSYDDPTQSYRYSPYQKQSDGSWKRLTDPNDKGGDNNRFYEDKWAIFWNIDDSSIRGFKKRGCYAACHDEVTTKPYGNKYTKNSGEIGDIWQMRSVRGGVSLGQPDNQYVDSTRYDKDKAPDSGRKSDASTGGGYNEVKLVNGKPEFMNKDGKAANKGGTYWIKLEDRVPFDDSKFVAGDEVASVVVSKFTGDRGNLAGAGAWADGKWTYVVARKLTTASPYDVQFKDLDAAYYFGFAAFDNSQVRHAIHKGPVILRFAK</sequence>
<feature type="region of interest" description="Disordered" evidence="6">
    <location>
        <begin position="185"/>
        <end position="218"/>
    </location>
</feature>
<evidence type="ECO:0000256" key="6">
    <source>
        <dbReference type="SAM" id="MobiDB-lite"/>
    </source>
</evidence>
<dbReference type="SMART" id="SM00887">
    <property type="entry name" value="EB_dh"/>
    <property type="match status" value="1"/>
</dbReference>
<feature type="signal peptide" evidence="7">
    <location>
        <begin position="1"/>
        <end position="22"/>
    </location>
</feature>
<feature type="region of interest" description="Disordered" evidence="6">
    <location>
        <begin position="97"/>
        <end position="117"/>
    </location>
</feature>
<evidence type="ECO:0000256" key="3">
    <source>
        <dbReference type="ARBA" id="ARBA00022723"/>
    </source>
</evidence>
<feature type="compositionally biased region" description="Basic and acidic residues" evidence="6">
    <location>
        <begin position="105"/>
        <end position="117"/>
    </location>
</feature>
<evidence type="ECO:0000313" key="10">
    <source>
        <dbReference type="Proteomes" id="UP000663570"/>
    </source>
</evidence>
<dbReference type="Proteomes" id="UP000663570">
    <property type="component" value="Chromosome"/>
</dbReference>
<proteinExistence type="predicted"/>
<keyword evidence="2" id="KW-0349">Heme</keyword>
<evidence type="ECO:0000256" key="2">
    <source>
        <dbReference type="ARBA" id="ARBA00022617"/>
    </source>
</evidence>